<dbReference type="GO" id="GO:0046279">
    <property type="term" value="P:3,4-dihydroxybenzoate biosynthetic process"/>
    <property type="evidence" value="ECO:0007669"/>
    <property type="project" value="UniProtKB-UniRule"/>
</dbReference>
<dbReference type="Gene3D" id="3.20.20.150">
    <property type="entry name" value="Divalent-metal-dependent TIM barrel enzymes"/>
    <property type="match status" value="1"/>
</dbReference>
<dbReference type="PANTHER" id="PTHR12110:SF21">
    <property type="entry name" value="XYLOSE ISOMERASE-LIKE TIM BARREL DOMAIN-CONTAINING PROTEIN"/>
    <property type="match status" value="1"/>
</dbReference>
<dbReference type="RefSeq" id="WP_106749218.1">
    <property type="nucleotide sequence ID" value="NZ_CP027668.1"/>
</dbReference>
<feature type="binding site" evidence="2">
    <location>
        <position position="165"/>
    </location>
    <ligand>
        <name>a divalent metal cation</name>
        <dbReference type="ChEBI" id="CHEBI:60240"/>
        <note>catalytic</note>
    </ligand>
</feature>
<dbReference type="InterPro" id="IPR004360">
    <property type="entry name" value="Glyas_Fos-R_dOase_dom"/>
</dbReference>
<comment type="function">
    <text evidence="2">Catalyzes the conversion of 3-dehydroshikimate to protocatechuate (3,4-dihydroxybenzoate), a common intermediate of quinate and shikimate degradation pathways.</text>
</comment>
<dbReference type="InterPro" id="IPR013022">
    <property type="entry name" value="Xyl_isomerase-like_TIM-brl"/>
</dbReference>
<dbReference type="PROSITE" id="PS51819">
    <property type="entry name" value="VOC"/>
    <property type="match status" value="2"/>
</dbReference>
<comment type="similarity">
    <text evidence="2">Belongs to the bacterial two-domain DSD family.</text>
</comment>
<evidence type="ECO:0000313" key="5">
    <source>
        <dbReference type="Proteomes" id="UP000237889"/>
    </source>
</evidence>
<dbReference type="HAMAP" id="MF_02238">
    <property type="entry name" value="DSD"/>
    <property type="match status" value="1"/>
</dbReference>
<dbReference type="EC" id="4.2.1.118" evidence="2"/>
<evidence type="ECO:0000256" key="2">
    <source>
        <dbReference type="HAMAP-Rule" id="MF_02238"/>
    </source>
</evidence>
<dbReference type="Pfam" id="PF01261">
    <property type="entry name" value="AP_endonuc_2"/>
    <property type="match status" value="1"/>
</dbReference>
<comment type="cofactor">
    <cofactor evidence="2">
        <name>a divalent metal cation</name>
        <dbReference type="ChEBI" id="CHEBI:60240"/>
    </cofactor>
</comment>
<feature type="binding site" evidence="2">
    <location>
        <position position="595"/>
    </location>
    <ligand>
        <name>Mg(2+)</name>
        <dbReference type="ChEBI" id="CHEBI:18420"/>
    </ligand>
</feature>
<dbReference type="SUPFAM" id="SSF51658">
    <property type="entry name" value="Xylose isomerase-like"/>
    <property type="match status" value="1"/>
</dbReference>
<dbReference type="GO" id="GO:0046565">
    <property type="term" value="F:3-dehydroshikimate dehydratase activity"/>
    <property type="evidence" value="ECO:0007669"/>
    <property type="project" value="UniProtKB-UniRule"/>
</dbReference>
<dbReference type="CDD" id="cd08342">
    <property type="entry name" value="HPPD_N_like"/>
    <property type="match status" value="1"/>
</dbReference>
<feature type="domain" description="VOC" evidence="3">
    <location>
        <begin position="437"/>
        <end position="586"/>
    </location>
</feature>
<accession>A0A2S0NCW6</accession>
<dbReference type="AlphaFoldDB" id="A0A2S0NCW6"/>
<dbReference type="InterPro" id="IPR037523">
    <property type="entry name" value="VOC_core"/>
</dbReference>
<keyword evidence="2" id="KW-0456">Lyase</keyword>
<dbReference type="GO" id="GO:0046872">
    <property type="term" value="F:metal ion binding"/>
    <property type="evidence" value="ECO:0007669"/>
    <property type="project" value="UniProtKB-UniRule"/>
</dbReference>
<feature type="binding site" evidence="2">
    <location>
        <position position="518"/>
    </location>
    <ligand>
        <name>Mg(2+)</name>
        <dbReference type="ChEBI" id="CHEBI:18420"/>
    </ligand>
</feature>
<dbReference type="InterPro" id="IPR050312">
    <property type="entry name" value="IolE/XylAMocC-like"/>
</dbReference>
<gene>
    <name evidence="4" type="ORF">C6569_12815</name>
</gene>
<dbReference type="KEGG" id="phr:C6569_12815"/>
<protein>
    <recommendedName>
        <fullName evidence="2">3-dehydroshikimate dehydratase</fullName>
        <shortName evidence="2">DSD</shortName>
        <ecNumber evidence="2">4.2.1.118</ecNumber>
    </recommendedName>
</protein>
<dbReference type="Gene3D" id="3.10.180.10">
    <property type="entry name" value="2,3-Dihydroxybiphenyl 1,2-Dioxygenase, domain 1"/>
    <property type="match status" value="2"/>
</dbReference>
<feature type="binding site" evidence="2">
    <location>
        <position position="239"/>
    </location>
    <ligand>
        <name>a divalent metal cation</name>
        <dbReference type="ChEBI" id="CHEBI:60240"/>
        <note>catalytic</note>
    </ligand>
</feature>
<sequence length="633" mass="69560">MLTSIATVSVSGTLPEKIAAIAAAGFDGLELFEQDLLVTDETPATVRRMIEDHGLALTLYQPFRDFETLPEPYRAAVFDRAEHKFDLMQQLGADLMLVCSSVSPQALGGIERAAADFRELGERAARRGLRVGYEALCWGRHVSDHRDAWEIVRRTDHPAIGLVLDSFHSLAKGIDSETIRSIPGDRIFIVQLADAPLIHMDLLHWSRHLRNMPGEGDLPVKDFVKAIYATGYQGYLSLEIFNDQFRGGSARVVAKDGHRSLIHLMDQVSRESPTGRTPARVLPDRSVVHGVEFVEFAADERRADALASTLHTLGFRRTGRHRSKSVDLFRQGQINLVVNTEQAGQARSAFLAHGTAAYAIGLQVDDAQATLARAVALGAEPFDQDPNPGDIRLPGIRGIGGSVIYFIDRSPDLVRLWEHEFVNVADGAVSIDAGLERIDHVAQTMFVDELLTSLLFYTSLFDVRKLPMVDVVDPGGLVRSQVIENARGGLRLTLNGAENRRTLAGHFVSELFGAGIQHIAFSTGDIRRTAQALAANGFEPLRVSPNYYADLAARFGLPAVELEALQAAGILYDRDPGGEFFQLYGRTGGDGFFFEVVERRGYAGYGAFNAPFRISAQKRHLAPTTLPRLLARE</sequence>
<dbReference type="OrthoDB" id="9780241at2"/>
<feature type="binding site" evidence="2">
    <location>
        <position position="440"/>
    </location>
    <ligand>
        <name>Mg(2+)</name>
        <dbReference type="ChEBI" id="CHEBI:18420"/>
    </ligand>
</feature>
<keyword evidence="1 2" id="KW-0479">Metal-binding</keyword>
<keyword evidence="5" id="KW-1185">Reference proteome</keyword>
<reference evidence="4 5" key="1">
    <citation type="submission" date="2018-03" db="EMBL/GenBank/DDBJ databases">
        <title>Genome sequencing of Phreatobacter sp.</title>
        <authorList>
            <person name="Kim S.-J."/>
            <person name="Heo J."/>
            <person name="Kwon S.-W."/>
        </authorList>
    </citation>
    <scope>NUCLEOTIDE SEQUENCE [LARGE SCALE GENOMIC DNA]</scope>
    <source>
        <strain evidence="4 5">S-12</strain>
    </source>
</reference>
<feature type="binding site" evidence="2">
    <location>
        <position position="191"/>
    </location>
    <ligand>
        <name>a divalent metal cation</name>
        <dbReference type="ChEBI" id="CHEBI:60240"/>
        <note>catalytic</note>
    </ligand>
</feature>
<dbReference type="InterPro" id="IPR029068">
    <property type="entry name" value="Glyas_Bleomycin-R_OHBP_Dase"/>
</dbReference>
<feature type="domain" description="VOC" evidence="3">
    <location>
        <begin position="290"/>
        <end position="421"/>
    </location>
</feature>
<dbReference type="UniPathway" id="UPA00088"/>
<evidence type="ECO:0000313" key="4">
    <source>
        <dbReference type="EMBL" id="AVO45877.1"/>
    </source>
</evidence>
<comment type="catalytic activity">
    <reaction evidence="2">
        <text>3-dehydroshikimate = 3,4-dihydroxybenzoate + H2O</text>
        <dbReference type="Rhea" id="RHEA:24848"/>
        <dbReference type="ChEBI" id="CHEBI:15377"/>
        <dbReference type="ChEBI" id="CHEBI:16630"/>
        <dbReference type="ChEBI" id="CHEBI:36241"/>
        <dbReference type="EC" id="4.2.1.118"/>
    </reaction>
</comment>
<name>A0A2S0NCW6_9HYPH</name>
<feature type="binding site" evidence="2">
    <location>
        <position position="134"/>
    </location>
    <ligand>
        <name>a divalent metal cation</name>
        <dbReference type="ChEBI" id="CHEBI:60240"/>
        <note>catalytic</note>
    </ligand>
</feature>
<dbReference type="PANTHER" id="PTHR12110">
    <property type="entry name" value="HYDROXYPYRUVATE ISOMERASE"/>
    <property type="match status" value="1"/>
</dbReference>
<dbReference type="Proteomes" id="UP000237889">
    <property type="component" value="Chromosome"/>
</dbReference>
<proteinExistence type="inferred from homology"/>
<dbReference type="Pfam" id="PF00903">
    <property type="entry name" value="Glyoxalase"/>
    <property type="match status" value="1"/>
</dbReference>
<dbReference type="InterPro" id="IPR036237">
    <property type="entry name" value="Xyl_isomerase-like_sf"/>
</dbReference>
<comment type="pathway">
    <text evidence="2">Aromatic compound metabolism; 3,4-dihydroxybenzoate biosynthesis.</text>
</comment>
<dbReference type="InterPro" id="IPR043700">
    <property type="entry name" value="DSD"/>
</dbReference>
<evidence type="ECO:0000256" key="1">
    <source>
        <dbReference type="ARBA" id="ARBA00022723"/>
    </source>
</evidence>
<dbReference type="EMBL" id="CP027668">
    <property type="protein sequence ID" value="AVO45877.1"/>
    <property type="molecule type" value="Genomic_DNA"/>
</dbReference>
<dbReference type="SUPFAM" id="SSF54593">
    <property type="entry name" value="Glyoxalase/Bleomycin resistance protein/Dihydroxybiphenyl dioxygenase"/>
    <property type="match status" value="1"/>
</dbReference>
<evidence type="ECO:0000259" key="3">
    <source>
        <dbReference type="PROSITE" id="PS51819"/>
    </source>
</evidence>
<dbReference type="InterPro" id="IPR041736">
    <property type="entry name" value="4OHPhenylPyrv_dOase_N"/>
</dbReference>
<organism evidence="4 5">
    <name type="scientific">Phreatobacter cathodiphilus</name>
    <dbReference type="NCBI Taxonomy" id="1868589"/>
    <lineage>
        <taxon>Bacteria</taxon>
        <taxon>Pseudomonadati</taxon>
        <taxon>Pseudomonadota</taxon>
        <taxon>Alphaproteobacteria</taxon>
        <taxon>Hyphomicrobiales</taxon>
        <taxon>Phreatobacteraceae</taxon>
        <taxon>Phreatobacter</taxon>
    </lineage>
</organism>
<dbReference type="Pfam" id="PF14696">
    <property type="entry name" value="Glyoxalase_5"/>
    <property type="match status" value="1"/>
</dbReference>